<protein>
    <submittedName>
        <fullName evidence="1">Uncharacterized protein</fullName>
    </submittedName>
</protein>
<proteinExistence type="predicted"/>
<evidence type="ECO:0000313" key="2">
    <source>
        <dbReference type="Proteomes" id="UP000198618"/>
    </source>
</evidence>
<keyword evidence="2" id="KW-1185">Reference proteome</keyword>
<dbReference type="EMBL" id="FOHE01000016">
    <property type="protein sequence ID" value="SET59552.1"/>
    <property type="molecule type" value="Genomic_DNA"/>
</dbReference>
<dbReference type="InterPro" id="IPR021598">
    <property type="entry name" value="DUF3221"/>
</dbReference>
<name>A0A1I0FN48_9BACI</name>
<dbReference type="AlphaFoldDB" id="A0A1I0FN48"/>
<organism evidence="1 2">
    <name type="scientific">Oceanobacillus limi</name>
    <dbReference type="NCBI Taxonomy" id="930131"/>
    <lineage>
        <taxon>Bacteria</taxon>
        <taxon>Bacillati</taxon>
        <taxon>Bacillota</taxon>
        <taxon>Bacilli</taxon>
        <taxon>Bacillales</taxon>
        <taxon>Bacillaceae</taxon>
        <taxon>Oceanobacillus</taxon>
    </lineage>
</organism>
<dbReference type="Gene3D" id="2.40.50.140">
    <property type="entry name" value="Nucleic acid-binding proteins"/>
    <property type="match status" value="1"/>
</dbReference>
<evidence type="ECO:0000313" key="1">
    <source>
        <dbReference type="EMBL" id="SET59552.1"/>
    </source>
</evidence>
<sequence length="86" mass="10036">MTLEGYLITKNETNYLIQDEDFDADYANELEANALTWSYHDVYVLDKIPFTFTKFQSGQKINVWHNGTILESNPAKINVLKMEKMN</sequence>
<dbReference type="Pfam" id="PF11518">
    <property type="entry name" value="DUF3221"/>
    <property type="match status" value="1"/>
</dbReference>
<accession>A0A1I0FN48</accession>
<dbReference type="Proteomes" id="UP000198618">
    <property type="component" value="Unassembled WGS sequence"/>
</dbReference>
<gene>
    <name evidence="1" type="ORF">SAMN05216389_11641</name>
</gene>
<dbReference type="STRING" id="930131.SAMN05216389_11641"/>
<dbReference type="InterPro" id="IPR012340">
    <property type="entry name" value="NA-bd_OB-fold"/>
</dbReference>
<reference evidence="1 2" key="1">
    <citation type="submission" date="2016-10" db="EMBL/GenBank/DDBJ databases">
        <authorList>
            <person name="de Groot N.N."/>
        </authorList>
    </citation>
    <scope>NUCLEOTIDE SEQUENCE [LARGE SCALE GENOMIC DNA]</scope>
    <source>
        <strain evidence="1 2">IBRC-M 10780</strain>
    </source>
</reference>